<reference evidence="2" key="1">
    <citation type="submission" date="2020-05" db="EMBL/GenBank/DDBJ databases">
        <title>WGS assembly of Panicum virgatum.</title>
        <authorList>
            <person name="Lovell J.T."/>
            <person name="Jenkins J."/>
            <person name="Shu S."/>
            <person name="Juenger T.E."/>
            <person name="Schmutz J."/>
        </authorList>
    </citation>
    <scope>NUCLEOTIDE SEQUENCE</scope>
    <source>
        <strain evidence="2">AP13</strain>
    </source>
</reference>
<accession>A0A8T0TVW9</accession>
<sequence>MGSKTEMFHYWSKGPAPAPAAGAGAARASGEVAVQKVDRIDHVLISHVPSARAPVPGGGVRTAPRGGGRAARGDDIDRQAEEFINRQKSIWALRQRPGGPSPSPF</sequence>
<dbReference type="EMBL" id="CM029042">
    <property type="protein sequence ID" value="KAG2616322.1"/>
    <property type="molecule type" value="Genomic_DNA"/>
</dbReference>
<feature type="region of interest" description="Disordered" evidence="1">
    <location>
        <begin position="48"/>
        <end position="75"/>
    </location>
</feature>
<evidence type="ECO:0000313" key="3">
    <source>
        <dbReference type="Proteomes" id="UP000823388"/>
    </source>
</evidence>
<evidence type="ECO:0000256" key="1">
    <source>
        <dbReference type="SAM" id="MobiDB-lite"/>
    </source>
</evidence>
<protein>
    <submittedName>
        <fullName evidence="2">Uncharacterized protein</fullName>
    </submittedName>
</protein>
<feature type="compositionally biased region" description="Gly residues" evidence="1">
    <location>
        <begin position="56"/>
        <end position="70"/>
    </location>
</feature>
<dbReference type="AlphaFoldDB" id="A0A8T0TVW9"/>
<comment type="caution">
    <text evidence="2">The sequence shown here is derived from an EMBL/GenBank/DDBJ whole genome shotgun (WGS) entry which is preliminary data.</text>
</comment>
<proteinExistence type="predicted"/>
<organism evidence="2 3">
    <name type="scientific">Panicum virgatum</name>
    <name type="common">Blackwell switchgrass</name>
    <dbReference type="NCBI Taxonomy" id="38727"/>
    <lineage>
        <taxon>Eukaryota</taxon>
        <taxon>Viridiplantae</taxon>
        <taxon>Streptophyta</taxon>
        <taxon>Embryophyta</taxon>
        <taxon>Tracheophyta</taxon>
        <taxon>Spermatophyta</taxon>
        <taxon>Magnoliopsida</taxon>
        <taxon>Liliopsida</taxon>
        <taxon>Poales</taxon>
        <taxon>Poaceae</taxon>
        <taxon>PACMAD clade</taxon>
        <taxon>Panicoideae</taxon>
        <taxon>Panicodae</taxon>
        <taxon>Paniceae</taxon>
        <taxon>Panicinae</taxon>
        <taxon>Panicum</taxon>
        <taxon>Panicum sect. Hiantes</taxon>
    </lineage>
</organism>
<name>A0A8T0TVW9_PANVG</name>
<evidence type="ECO:0000313" key="2">
    <source>
        <dbReference type="EMBL" id="KAG2616322.1"/>
    </source>
</evidence>
<keyword evidence="3" id="KW-1185">Reference proteome</keyword>
<gene>
    <name evidence="2" type="ORF">PVAP13_3NG181286</name>
</gene>
<dbReference type="Proteomes" id="UP000823388">
    <property type="component" value="Chromosome 3N"/>
</dbReference>